<protein>
    <recommendedName>
        <fullName evidence="1">DISARM protein DrmE C-terminal domain-containing protein</fullName>
    </recommendedName>
</protein>
<dbReference type="RefSeq" id="WP_196202950.1">
    <property type="nucleotide sequence ID" value="NZ_JADPUN010000194.1"/>
</dbReference>
<organism evidence="2 3">
    <name type="scientific">Plantactinospora alkalitolerans</name>
    <dbReference type="NCBI Taxonomy" id="2789879"/>
    <lineage>
        <taxon>Bacteria</taxon>
        <taxon>Bacillati</taxon>
        <taxon>Actinomycetota</taxon>
        <taxon>Actinomycetes</taxon>
        <taxon>Micromonosporales</taxon>
        <taxon>Micromonosporaceae</taxon>
        <taxon>Plantactinospora</taxon>
    </lineage>
</organism>
<evidence type="ECO:0000259" key="1">
    <source>
        <dbReference type="Pfam" id="PF24957"/>
    </source>
</evidence>
<keyword evidence="3" id="KW-1185">Reference proteome</keyword>
<name>A0ABS0GYX4_9ACTN</name>
<reference evidence="2 3" key="1">
    <citation type="submission" date="2020-11" db="EMBL/GenBank/DDBJ databases">
        <title>A novel isolate from a Black sea contaminated sediment with potential to produce alkanes: Plantactinospora alkalitolerans sp. nov.</title>
        <authorList>
            <person name="Carro L."/>
            <person name="Veyisoglu A."/>
            <person name="Guven K."/>
            <person name="Schumann P."/>
            <person name="Klenk H.-P."/>
            <person name="Sahin N."/>
        </authorList>
    </citation>
    <scope>NUCLEOTIDE SEQUENCE [LARGE SCALE GENOMIC DNA]</scope>
    <source>
        <strain evidence="2 3">S1510</strain>
    </source>
</reference>
<dbReference type="EMBL" id="JADPUN010000194">
    <property type="protein sequence ID" value="MBF9131392.1"/>
    <property type="molecule type" value="Genomic_DNA"/>
</dbReference>
<dbReference type="InterPro" id="IPR056666">
    <property type="entry name" value="DrmE_C"/>
</dbReference>
<proteinExistence type="predicted"/>
<evidence type="ECO:0000313" key="3">
    <source>
        <dbReference type="Proteomes" id="UP000638560"/>
    </source>
</evidence>
<dbReference type="Pfam" id="PF24957">
    <property type="entry name" value="DrmE_C"/>
    <property type="match status" value="1"/>
</dbReference>
<comment type="caution">
    <text evidence="2">The sequence shown here is derived from an EMBL/GenBank/DDBJ whole genome shotgun (WGS) entry which is preliminary data.</text>
</comment>
<accession>A0ABS0GYX4</accession>
<gene>
    <name evidence="2" type="ORF">I0C86_20850</name>
</gene>
<dbReference type="Proteomes" id="UP000638560">
    <property type="component" value="Unassembled WGS sequence"/>
</dbReference>
<sequence length="798" mass="84296">MIEQAPSGLSNVVHHGELRHKTSAGVRRFVTTGFDIELLAAVDAAATARVPLALVIPLPAANTPIVLGAAALVAEVVRERRLGVSATVVSGRLSQRAYYDLLYIGQDRLADHIPRARLTADGTIETVGSARHDSGGRMLLTSDPSRAAGRSGALVIDGAGGDLGDVEAIVRGGQPLVYLTDNPFDRLLDVIRDSGGVVWAFDPPALTLLTTRDDALRGEQSEALAAPVALLAAAGAARRAVWAPADDSPLDGTLRHAWTALGRLATVEAQGTEHGAAHGLRWAWGTLATYSLLATTPDHYDRHQHRGPFSTTLREAASHARAVAGNRSRATREAWAHVADAFSQLHTAAGAATKLPLVQSWINALSDDGRSGLLVTRNRAAVAALTAALEESTITRHGWREHVRVVSARDVLLGRVDALPVGTMLVTGPLPRAYASLVAAPPADEALTATAGAWEASRAARQIEAALQALRMLREQTRTVSSSRLGMPATRAPAQTEWDTVTVWRAGAALTRAEPIGADGSPWAPFDLDVLAVAASTPHGRDGAPEVAPPARGDDRAAHVHIHAITITFIDGVYLHIDPNDVVYRRRGNDSGRAAAKSLLPGDVIALVDSTARRDLFDTVIDALSELPKYAPLATLVAFWHQRVARVRDRGLALREILASMRAGPDPTGLTTEAAIGHWFRGLVAGPADPVDVRRFAVAVGDRELVQRADAVGRALHTSRVLNRAVGRWLSAQITGARLHNDDAIVDPDLGVHVADLLEAVSLHQVASVDPQQTLVTAAAVGVLRTAAAAKIPGRSVG</sequence>
<feature type="domain" description="DISARM protein DrmE C-terminal" evidence="1">
    <location>
        <begin position="583"/>
        <end position="733"/>
    </location>
</feature>
<evidence type="ECO:0000313" key="2">
    <source>
        <dbReference type="EMBL" id="MBF9131392.1"/>
    </source>
</evidence>